<reference evidence="1 2" key="1">
    <citation type="submission" date="2021-06" db="EMBL/GenBank/DDBJ databases">
        <authorList>
            <person name="Palmer J.M."/>
        </authorList>
    </citation>
    <scope>NUCLEOTIDE SEQUENCE [LARGE SCALE GENOMIC DNA]</scope>
    <source>
        <strain evidence="1 2">GA_2019</strain>
        <tissue evidence="1">Muscle</tissue>
    </source>
</reference>
<organism evidence="1 2">
    <name type="scientific">Goodea atripinnis</name>
    <dbReference type="NCBI Taxonomy" id="208336"/>
    <lineage>
        <taxon>Eukaryota</taxon>
        <taxon>Metazoa</taxon>
        <taxon>Chordata</taxon>
        <taxon>Craniata</taxon>
        <taxon>Vertebrata</taxon>
        <taxon>Euteleostomi</taxon>
        <taxon>Actinopterygii</taxon>
        <taxon>Neopterygii</taxon>
        <taxon>Teleostei</taxon>
        <taxon>Neoteleostei</taxon>
        <taxon>Acanthomorphata</taxon>
        <taxon>Ovalentaria</taxon>
        <taxon>Atherinomorphae</taxon>
        <taxon>Cyprinodontiformes</taxon>
        <taxon>Goodeidae</taxon>
        <taxon>Goodea</taxon>
    </lineage>
</organism>
<protein>
    <submittedName>
        <fullName evidence="1">Uncharacterized protein</fullName>
    </submittedName>
</protein>
<accession>A0ABV0MZ72</accession>
<name>A0ABV0MZ72_9TELE</name>
<keyword evidence="2" id="KW-1185">Reference proteome</keyword>
<sequence length="115" mass="12514">MWRGPAAPFWTVHTSVGDAAHLLQYGANELNAATRTAVKATPPPSALARCDTWMPSGCCKETNSRQELNFSETRPAESGLTSNQLERVQLQLQTAVKKSFTGTAGEVFQLSSQQF</sequence>
<gene>
    <name evidence="1" type="ORF">GOODEAATRI_001198</name>
</gene>
<comment type="caution">
    <text evidence="1">The sequence shown here is derived from an EMBL/GenBank/DDBJ whole genome shotgun (WGS) entry which is preliminary data.</text>
</comment>
<proteinExistence type="predicted"/>
<evidence type="ECO:0000313" key="2">
    <source>
        <dbReference type="Proteomes" id="UP001476798"/>
    </source>
</evidence>
<dbReference type="Proteomes" id="UP001476798">
    <property type="component" value="Unassembled WGS sequence"/>
</dbReference>
<dbReference type="EMBL" id="JAHRIO010020027">
    <property type="protein sequence ID" value="MEQ2163919.1"/>
    <property type="molecule type" value="Genomic_DNA"/>
</dbReference>
<evidence type="ECO:0000313" key="1">
    <source>
        <dbReference type="EMBL" id="MEQ2163919.1"/>
    </source>
</evidence>